<proteinExistence type="predicted"/>
<organism evidence="2 3">
    <name type="scientific">Kluyveromyces marxianus (strain DMKU3-1042 / BCC 29191 / NBRC 104275)</name>
    <name type="common">Yeast</name>
    <name type="synonym">Candida kefyr</name>
    <dbReference type="NCBI Taxonomy" id="1003335"/>
    <lineage>
        <taxon>Eukaryota</taxon>
        <taxon>Fungi</taxon>
        <taxon>Dikarya</taxon>
        <taxon>Ascomycota</taxon>
        <taxon>Saccharomycotina</taxon>
        <taxon>Saccharomycetes</taxon>
        <taxon>Saccharomycetales</taxon>
        <taxon>Saccharomycetaceae</taxon>
        <taxon>Kluyveromyces</taxon>
    </lineage>
</organism>
<dbReference type="AlphaFoldDB" id="W0TC87"/>
<sequence length="118" mass="12431">MITCQSEGNRETPCPLGDSVPKGQQTGDRVPRAKGQTQRKNGTATATGTVQCLPKPAAASDKRSSGISNARQPKASRLVSSPSVHCTPPAQRICAQGFPATVPHYLAVFSLTDSRFPL</sequence>
<dbReference type="EMBL" id="AP012216">
    <property type="protein sequence ID" value="BAO40401.1"/>
    <property type="molecule type" value="Genomic_DNA"/>
</dbReference>
<accession>W0TC87</accession>
<dbReference type="Proteomes" id="UP000065495">
    <property type="component" value="Chromosome 4"/>
</dbReference>
<dbReference type="VEuPathDB" id="FungiDB:KLMA_40377"/>
<protein>
    <submittedName>
        <fullName evidence="2">Uncharacterized protein</fullName>
    </submittedName>
</protein>
<dbReference type="RefSeq" id="XP_022676222.1">
    <property type="nucleotide sequence ID" value="XM_022819680.1"/>
</dbReference>
<feature type="compositionally biased region" description="Polar residues" evidence="1">
    <location>
        <begin position="35"/>
        <end position="50"/>
    </location>
</feature>
<evidence type="ECO:0000313" key="2">
    <source>
        <dbReference type="EMBL" id="BAO40401.1"/>
    </source>
</evidence>
<name>W0TC87_KLUMD</name>
<gene>
    <name evidence="2" type="ORF">KLMA_40377</name>
</gene>
<dbReference type="GeneID" id="34716363"/>
<evidence type="ECO:0000313" key="3">
    <source>
        <dbReference type="Proteomes" id="UP000065495"/>
    </source>
</evidence>
<evidence type="ECO:0000256" key="1">
    <source>
        <dbReference type="SAM" id="MobiDB-lite"/>
    </source>
</evidence>
<dbReference type="KEGG" id="kmx:KLMA_40377"/>
<reference evidence="2 3" key="1">
    <citation type="journal article" date="2015" name="Biotechnol. Biofuels">
        <title>Genetic basis of the highly efficient yeast Kluyveromyces marxianus: complete genome sequence and transcriptome analyses.</title>
        <authorList>
            <person name="Lertwattanasakul N."/>
            <person name="Kosaka T."/>
            <person name="Hosoyama A."/>
            <person name="Suzuki Y."/>
            <person name="Rodrussamee N."/>
            <person name="Matsutani M."/>
            <person name="Murata M."/>
            <person name="Fujimoto N."/>
            <person name="Suprayogi"/>
            <person name="Tsuchikane K."/>
            <person name="Limtong S."/>
            <person name="Fujita N."/>
            <person name="Yamada M."/>
        </authorList>
    </citation>
    <scope>NUCLEOTIDE SEQUENCE [LARGE SCALE GENOMIC DNA]</scope>
    <source>
        <strain evidence="3">DMKU3-1042 / BCC 29191 / NBRC 104275</strain>
    </source>
</reference>
<feature type="region of interest" description="Disordered" evidence="1">
    <location>
        <begin position="1"/>
        <end position="84"/>
    </location>
</feature>